<dbReference type="PaxDb" id="55529-EKX47658"/>
<dbReference type="GO" id="GO:0005874">
    <property type="term" value="C:microtubule"/>
    <property type="evidence" value="ECO:0007669"/>
    <property type="project" value="UniProtKB-KW"/>
</dbReference>
<dbReference type="InterPro" id="IPR041470">
    <property type="entry name" value="GCP_N"/>
</dbReference>
<comment type="subcellular location">
    <subcellularLocation>
        <location evidence="1 6">Cytoplasm</location>
        <location evidence="1 6">Cytoskeleton</location>
        <location evidence="1 6">Microtubule organizing center</location>
    </subcellularLocation>
</comment>
<dbReference type="GO" id="GO:0007020">
    <property type="term" value="P:microtubule nucleation"/>
    <property type="evidence" value="ECO:0007669"/>
    <property type="project" value="InterPro"/>
</dbReference>
<dbReference type="OMA" id="QNTCELE"/>
<dbReference type="Proteomes" id="UP000011087">
    <property type="component" value="Unassembled WGS sequence"/>
</dbReference>
<reference evidence="10" key="3">
    <citation type="submission" date="2015-06" db="UniProtKB">
        <authorList>
            <consortium name="EnsemblProtists"/>
        </authorList>
    </citation>
    <scope>IDENTIFICATION</scope>
</reference>
<dbReference type="GO" id="GO:0031122">
    <property type="term" value="P:cytoplasmic microtubule organization"/>
    <property type="evidence" value="ECO:0007669"/>
    <property type="project" value="TreeGrafter"/>
</dbReference>
<dbReference type="AlphaFoldDB" id="L1JGK8"/>
<dbReference type="RefSeq" id="XP_005834638.1">
    <property type="nucleotide sequence ID" value="XM_005834581.1"/>
</dbReference>
<dbReference type="eggNOG" id="KOG2065">
    <property type="taxonomic scope" value="Eukaryota"/>
</dbReference>
<dbReference type="InterPro" id="IPR042241">
    <property type="entry name" value="GCP_C_sf"/>
</dbReference>
<name>L1JGK8_GUITC</name>
<protein>
    <recommendedName>
        <fullName evidence="6">Spindle pole body component</fullName>
    </recommendedName>
</protein>
<evidence type="ECO:0000259" key="8">
    <source>
        <dbReference type="Pfam" id="PF17681"/>
    </source>
</evidence>
<evidence type="ECO:0000256" key="6">
    <source>
        <dbReference type="RuleBase" id="RU363050"/>
    </source>
</evidence>
<dbReference type="Pfam" id="PF17681">
    <property type="entry name" value="GCP_N_terminal"/>
    <property type="match status" value="1"/>
</dbReference>
<dbReference type="HOGENOM" id="CLU_012029_0_0_1"/>
<feature type="domain" description="Gamma tubulin complex component C-terminal" evidence="7">
    <location>
        <begin position="330"/>
        <end position="725"/>
    </location>
</feature>
<reference evidence="9 11" key="1">
    <citation type="journal article" date="2012" name="Nature">
        <title>Algal genomes reveal evolutionary mosaicism and the fate of nucleomorphs.</title>
        <authorList>
            <consortium name="DOE Joint Genome Institute"/>
            <person name="Curtis B.A."/>
            <person name="Tanifuji G."/>
            <person name="Burki F."/>
            <person name="Gruber A."/>
            <person name="Irimia M."/>
            <person name="Maruyama S."/>
            <person name="Arias M.C."/>
            <person name="Ball S.G."/>
            <person name="Gile G.H."/>
            <person name="Hirakawa Y."/>
            <person name="Hopkins J.F."/>
            <person name="Kuo A."/>
            <person name="Rensing S.A."/>
            <person name="Schmutz J."/>
            <person name="Symeonidi A."/>
            <person name="Elias M."/>
            <person name="Eveleigh R.J."/>
            <person name="Herman E.K."/>
            <person name="Klute M.J."/>
            <person name="Nakayama T."/>
            <person name="Obornik M."/>
            <person name="Reyes-Prieto A."/>
            <person name="Armbrust E.V."/>
            <person name="Aves S.J."/>
            <person name="Beiko R.G."/>
            <person name="Coutinho P."/>
            <person name="Dacks J.B."/>
            <person name="Durnford D.G."/>
            <person name="Fast N.M."/>
            <person name="Green B.R."/>
            <person name="Grisdale C.J."/>
            <person name="Hempel F."/>
            <person name="Henrissat B."/>
            <person name="Hoppner M.P."/>
            <person name="Ishida K."/>
            <person name="Kim E."/>
            <person name="Koreny L."/>
            <person name="Kroth P.G."/>
            <person name="Liu Y."/>
            <person name="Malik S.B."/>
            <person name="Maier U.G."/>
            <person name="McRose D."/>
            <person name="Mock T."/>
            <person name="Neilson J.A."/>
            <person name="Onodera N.T."/>
            <person name="Poole A.M."/>
            <person name="Pritham E.J."/>
            <person name="Richards T.A."/>
            <person name="Rocap G."/>
            <person name="Roy S.W."/>
            <person name="Sarai C."/>
            <person name="Schaack S."/>
            <person name="Shirato S."/>
            <person name="Slamovits C.H."/>
            <person name="Spencer D.F."/>
            <person name="Suzuki S."/>
            <person name="Worden A.Z."/>
            <person name="Zauner S."/>
            <person name="Barry K."/>
            <person name="Bell C."/>
            <person name="Bharti A.K."/>
            <person name="Crow J.A."/>
            <person name="Grimwood J."/>
            <person name="Kramer R."/>
            <person name="Lindquist E."/>
            <person name="Lucas S."/>
            <person name="Salamov A."/>
            <person name="McFadden G.I."/>
            <person name="Lane C.E."/>
            <person name="Keeling P.J."/>
            <person name="Gray M.W."/>
            <person name="Grigoriev I.V."/>
            <person name="Archibald J.M."/>
        </authorList>
    </citation>
    <scope>NUCLEOTIDE SEQUENCE</scope>
    <source>
        <strain evidence="9 11">CCMP2712</strain>
    </source>
</reference>
<keyword evidence="11" id="KW-1185">Reference proteome</keyword>
<keyword evidence="4 6" id="KW-0493">Microtubule</keyword>
<evidence type="ECO:0000313" key="10">
    <source>
        <dbReference type="EnsemblProtists" id="EKX47658"/>
    </source>
</evidence>
<dbReference type="EMBL" id="JH992989">
    <property type="protein sequence ID" value="EKX47658.1"/>
    <property type="molecule type" value="Genomic_DNA"/>
</dbReference>
<dbReference type="GO" id="GO:0051011">
    <property type="term" value="F:microtubule minus-end binding"/>
    <property type="evidence" value="ECO:0007669"/>
    <property type="project" value="TreeGrafter"/>
</dbReference>
<dbReference type="KEGG" id="gtt:GUITHDRAFT_106647"/>
<dbReference type="PANTHER" id="PTHR19302:SF27">
    <property type="entry name" value="GAMMA-TUBULIN COMPLEX COMPONENT 4"/>
    <property type="match status" value="1"/>
</dbReference>
<dbReference type="InterPro" id="IPR007259">
    <property type="entry name" value="GCP"/>
</dbReference>
<dbReference type="GO" id="GO:0051225">
    <property type="term" value="P:spindle assembly"/>
    <property type="evidence" value="ECO:0007669"/>
    <property type="project" value="TreeGrafter"/>
</dbReference>
<dbReference type="STRING" id="905079.L1JGK8"/>
<evidence type="ECO:0000256" key="5">
    <source>
        <dbReference type="ARBA" id="ARBA00023212"/>
    </source>
</evidence>
<dbReference type="PANTHER" id="PTHR19302">
    <property type="entry name" value="GAMMA TUBULIN COMPLEX PROTEIN"/>
    <property type="match status" value="1"/>
</dbReference>
<dbReference type="InterPro" id="IPR040457">
    <property type="entry name" value="GCP_C"/>
</dbReference>
<dbReference type="GO" id="GO:0043015">
    <property type="term" value="F:gamma-tubulin binding"/>
    <property type="evidence" value="ECO:0007669"/>
    <property type="project" value="InterPro"/>
</dbReference>
<dbReference type="GO" id="GO:0051321">
    <property type="term" value="P:meiotic cell cycle"/>
    <property type="evidence" value="ECO:0007669"/>
    <property type="project" value="TreeGrafter"/>
</dbReference>
<evidence type="ECO:0000256" key="3">
    <source>
        <dbReference type="ARBA" id="ARBA00022490"/>
    </source>
</evidence>
<gene>
    <name evidence="9" type="ORF">GUITHDRAFT_106647</name>
</gene>
<feature type="domain" description="Gamma tubulin complex component protein N-terminal" evidence="8">
    <location>
        <begin position="4"/>
        <end position="325"/>
    </location>
</feature>
<organism evidence="9">
    <name type="scientific">Guillardia theta (strain CCMP2712)</name>
    <name type="common">Cryptophyte</name>
    <dbReference type="NCBI Taxonomy" id="905079"/>
    <lineage>
        <taxon>Eukaryota</taxon>
        <taxon>Cryptophyceae</taxon>
        <taxon>Pyrenomonadales</taxon>
        <taxon>Geminigeraceae</taxon>
        <taxon>Guillardia</taxon>
    </lineage>
</organism>
<comment type="similarity">
    <text evidence="2 6">Belongs to the TUBGCP family.</text>
</comment>
<keyword evidence="5 6" id="KW-0206">Cytoskeleton</keyword>
<evidence type="ECO:0000313" key="11">
    <source>
        <dbReference type="Proteomes" id="UP000011087"/>
    </source>
</evidence>
<dbReference type="OrthoDB" id="78652at2759"/>
<evidence type="ECO:0000313" key="9">
    <source>
        <dbReference type="EMBL" id="EKX47658.1"/>
    </source>
</evidence>
<accession>L1JGK8</accession>
<proteinExistence type="inferred from homology"/>
<dbReference type="EnsemblProtists" id="EKX47658">
    <property type="protein sequence ID" value="EKX47658"/>
    <property type="gene ID" value="GUITHDRAFT_106647"/>
</dbReference>
<evidence type="ECO:0000256" key="1">
    <source>
        <dbReference type="ARBA" id="ARBA00004267"/>
    </source>
</evidence>
<reference evidence="11" key="2">
    <citation type="submission" date="2012-11" db="EMBL/GenBank/DDBJ databases">
        <authorList>
            <person name="Kuo A."/>
            <person name="Curtis B.A."/>
            <person name="Tanifuji G."/>
            <person name="Burki F."/>
            <person name="Gruber A."/>
            <person name="Irimia M."/>
            <person name="Maruyama S."/>
            <person name="Arias M.C."/>
            <person name="Ball S.G."/>
            <person name="Gile G.H."/>
            <person name="Hirakawa Y."/>
            <person name="Hopkins J.F."/>
            <person name="Rensing S.A."/>
            <person name="Schmutz J."/>
            <person name="Symeonidi A."/>
            <person name="Elias M."/>
            <person name="Eveleigh R.J."/>
            <person name="Herman E.K."/>
            <person name="Klute M.J."/>
            <person name="Nakayama T."/>
            <person name="Obornik M."/>
            <person name="Reyes-Prieto A."/>
            <person name="Armbrust E.V."/>
            <person name="Aves S.J."/>
            <person name="Beiko R.G."/>
            <person name="Coutinho P."/>
            <person name="Dacks J.B."/>
            <person name="Durnford D.G."/>
            <person name="Fast N.M."/>
            <person name="Green B.R."/>
            <person name="Grisdale C."/>
            <person name="Hempe F."/>
            <person name="Henrissat B."/>
            <person name="Hoppner M.P."/>
            <person name="Ishida K.-I."/>
            <person name="Kim E."/>
            <person name="Koreny L."/>
            <person name="Kroth P.G."/>
            <person name="Liu Y."/>
            <person name="Malik S.-B."/>
            <person name="Maier U.G."/>
            <person name="McRose D."/>
            <person name="Mock T."/>
            <person name="Neilson J.A."/>
            <person name="Onodera N.T."/>
            <person name="Poole A.M."/>
            <person name="Pritham E.J."/>
            <person name="Richards T.A."/>
            <person name="Rocap G."/>
            <person name="Roy S.W."/>
            <person name="Sarai C."/>
            <person name="Schaack S."/>
            <person name="Shirato S."/>
            <person name="Slamovits C.H."/>
            <person name="Spencer D.F."/>
            <person name="Suzuki S."/>
            <person name="Worden A.Z."/>
            <person name="Zauner S."/>
            <person name="Barry K."/>
            <person name="Bell C."/>
            <person name="Bharti A.K."/>
            <person name="Crow J.A."/>
            <person name="Grimwood J."/>
            <person name="Kramer R."/>
            <person name="Lindquist E."/>
            <person name="Lucas S."/>
            <person name="Salamov A."/>
            <person name="McFadden G.I."/>
            <person name="Lane C.E."/>
            <person name="Keeling P.J."/>
            <person name="Gray M.W."/>
            <person name="Grigoriev I.V."/>
            <person name="Archibald J.M."/>
        </authorList>
    </citation>
    <scope>NUCLEOTIDE SEQUENCE</scope>
    <source>
        <strain evidence="11">CCMP2712</strain>
    </source>
</reference>
<keyword evidence="3 6" id="KW-0963">Cytoplasm</keyword>
<evidence type="ECO:0000256" key="2">
    <source>
        <dbReference type="ARBA" id="ARBA00010337"/>
    </source>
</evidence>
<dbReference type="GO" id="GO:0000278">
    <property type="term" value="P:mitotic cell cycle"/>
    <property type="evidence" value="ECO:0007669"/>
    <property type="project" value="TreeGrafter"/>
</dbReference>
<dbReference type="Pfam" id="PF04130">
    <property type="entry name" value="GCP_C_terminal"/>
    <property type="match status" value="1"/>
</dbReference>
<dbReference type="GO" id="GO:0000930">
    <property type="term" value="C:gamma-tubulin complex"/>
    <property type="evidence" value="ECO:0007669"/>
    <property type="project" value="TreeGrafter"/>
</dbReference>
<dbReference type="GO" id="GO:0000922">
    <property type="term" value="C:spindle pole"/>
    <property type="evidence" value="ECO:0007669"/>
    <property type="project" value="InterPro"/>
</dbReference>
<dbReference type="Gene3D" id="1.20.120.1900">
    <property type="entry name" value="Gamma-tubulin complex, C-terminal domain"/>
    <property type="match status" value="1"/>
</dbReference>
<dbReference type="GeneID" id="17304210"/>
<evidence type="ECO:0000259" key="7">
    <source>
        <dbReference type="Pfam" id="PF04130"/>
    </source>
</evidence>
<sequence>MVYHEVLFALLGHPGSIVCEAEDESNKGYVVNKHAKFLADSEKVKWELLTRIAAIGYNYSVINSFIKDVQQNMEEEKPKDANHKGLYLRAFVSGLNEMLDVYRSTVLRVEQALIEDPGLSLTYLLSEAADFEILFPYVKTLIQDIGKLKSHGCQMLDLVSKHSCSGISVVQYALEKVLGRMNIVLYSQVSAWMIYGILSDPHGEFFISPRQRRVEERQLTGGTSHQRMSGKHHEDQLFELNLRMKPGILSAVMLEKILFCGVAMRVLMQPNTRPEDRPEAEQIGRFNGQMKAISKEGSFHRNKFESLVDEVHQYLSKRLWRLVVERARLPLHFKALKDYFLLARGDLYQAFIENTRGLLSLPASDTAEHDVNEPFRRAALLSYADEDEMFARTRLVIGTLQEQEKVQGDKGEQGEEEGLDKLRMAYDMEWPLSTLLFTPEVMKQYNILFSFLLRVKRAQAELQFAWHQTQSGRYGRAISSVLHKASSSGRHMVNLWTVRAEMAFLVNNLLYYLQCDVLDAQFEIARNVIRSSDDFETIRAAHVTFLERISSDCLTRNKLAWQTVNILLKIALNFARRMSQWKTVEKGIVSSAESRQKFTLGEAGVGGAEGNGGVGIGGLSYLGCPITVNGELNVITNFSEEDREVTVYKPLKTSVSGDMEPCAEDLIGARYSIEAPSVTGEELSEIRLRFQRNALLLFTVLKTSQAHTTPVLSQLLLRMDYNGFFEQSKAKWQQTTSR</sequence>
<evidence type="ECO:0000256" key="4">
    <source>
        <dbReference type="ARBA" id="ARBA00022701"/>
    </source>
</evidence>